<accession>A0A4V3E2H1</accession>
<dbReference type="Gene3D" id="3.40.630.30">
    <property type="match status" value="1"/>
</dbReference>
<evidence type="ECO:0000313" key="3">
    <source>
        <dbReference type="Proteomes" id="UP000294752"/>
    </source>
</evidence>
<dbReference type="InterPro" id="IPR000182">
    <property type="entry name" value="GNAT_dom"/>
</dbReference>
<dbReference type="Proteomes" id="UP000294752">
    <property type="component" value="Unassembled WGS sequence"/>
</dbReference>
<dbReference type="RefSeq" id="WP_133638380.1">
    <property type="nucleotide sequence ID" value="NZ_SNZV01000001.1"/>
</dbReference>
<evidence type="ECO:0000313" key="2">
    <source>
        <dbReference type="EMBL" id="TDS17228.1"/>
    </source>
</evidence>
<dbReference type="InterPro" id="IPR016181">
    <property type="entry name" value="Acyl_CoA_acyltransferase"/>
</dbReference>
<dbReference type="PROSITE" id="PS51186">
    <property type="entry name" value="GNAT"/>
    <property type="match status" value="1"/>
</dbReference>
<protein>
    <submittedName>
        <fullName evidence="2">ElaA protein</fullName>
    </submittedName>
</protein>
<dbReference type="EMBL" id="SNZV01000001">
    <property type="protein sequence ID" value="TDS17228.1"/>
    <property type="molecule type" value="Genomic_DNA"/>
</dbReference>
<dbReference type="GO" id="GO:0016747">
    <property type="term" value="F:acyltransferase activity, transferring groups other than amino-acyl groups"/>
    <property type="evidence" value="ECO:0007669"/>
    <property type="project" value="InterPro"/>
</dbReference>
<keyword evidence="3" id="KW-1185">Reference proteome</keyword>
<feature type="domain" description="N-acetyltransferase" evidence="1">
    <location>
        <begin position="8"/>
        <end position="150"/>
    </location>
</feature>
<evidence type="ECO:0000259" key="1">
    <source>
        <dbReference type="PROSITE" id="PS51186"/>
    </source>
</evidence>
<dbReference type="SUPFAM" id="SSF55729">
    <property type="entry name" value="Acyl-CoA N-acyltransferases (Nat)"/>
    <property type="match status" value="1"/>
</dbReference>
<organism evidence="2 3">
    <name type="scientific">Sphingobacterium paludis</name>
    <dbReference type="NCBI Taxonomy" id="1476465"/>
    <lineage>
        <taxon>Bacteria</taxon>
        <taxon>Pseudomonadati</taxon>
        <taxon>Bacteroidota</taxon>
        <taxon>Sphingobacteriia</taxon>
        <taxon>Sphingobacteriales</taxon>
        <taxon>Sphingobacteriaceae</taxon>
        <taxon>Sphingobacterium</taxon>
    </lineage>
</organism>
<dbReference type="CDD" id="cd04301">
    <property type="entry name" value="NAT_SF"/>
    <property type="match status" value="1"/>
</dbReference>
<dbReference type="OrthoDB" id="9796171at2"/>
<reference evidence="2 3" key="1">
    <citation type="submission" date="2019-03" db="EMBL/GenBank/DDBJ databases">
        <title>Genomic Encyclopedia of Type Strains, Phase III (KMG-III): the genomes of soil and plant-associated and newly described type strains.</title>
        <authorList>
            <person name="Whitman W."/>
        </authorList>
    </citation>
    <scope>NUCLEOTIDE SEQUENCE [LARGE SCALE GENOMIC DNA]</scope>
    <source>
        <strain evidence="2 3">CGMCC 1.12801</strain>
    </source>
</reference>
<gene>
    <name evidence="2" type="ORF">B0I21_10190</name>
</gene>
<dbReference type="AlphaFoldDB" id="A0A4V3E2H1"/>
<proteinExistence type="predicted"/>
<comment type="caution">
    <text evidence="2">The sequence shown here is derived from an EMBL/GenBank/DDBJ whole genome shotgun (WGS) entry which is preliminary data.</text>
</comment>
<name>A0A4V3E2H1_9SPHI</name>
<sequence>MDCVWTVKSFAELTSAELYQILQLRINVFMLEQNCLYPECDNKDYQSKHLFGTYEGAVVAYARLLPAGISYDDLSIGRVVVHKDYRKFGLGKVLMHQAIQYWDTMAPKQRIRISGQLYLQRFYEELGFEQVSDMYLEDDIPHIEMLLQNEKSLSGDKA</sequence>
<dbReference type="Pfam" id="PF13673">
    <property type="entry name" value="Acetyltransf_10"/>
    <property type="match status" value="1"/>
</dbReference>